<proteinExistence type="predicted"/>
<name>A0ABW8RR05_9BACI</name>
<evidence type="ECO:0000313" key="2">
    <source>
        <dbReference type="Proteomes" id="UP001623041"/>
    </source>
</evidence>
<accession>A0ABW8RR05</accession>
<comment type="caution">
    <text evidence="1">The sequence shown here is derived from an EMBL/GenBank/DDBJ whole genome shotgun (WGS) entry which is preliminary data.</text>
</comment>
<sequence length="65" mass="7724">MKLRSWIFDADKEVTLKWLGNLTTGNNQWFIRAGFEYNNQIEFLKFPIAAFPLLKLEHSIEMGKY</sequence>
<keyword evidence="2" id="KW-1185">Reference proteome</keyword>
<dbReference type="EMBL" id="JBJHQH010000035">
    <property type="protein sequence ID" value="MFK9095169.1"/>
    <property type="molecule type" value="Genomic_DNA"/>
</dbReference>
<evidence type="ECO:0000313" key="1">
    <source>
        <dbReference type="EMBL" id="MFK9095169.1"/>
    </source>
</evidence>
<gene>
    <name evidence="1" type="ORF">ACJEBI_27410</name>
</gene>
<dbReference type="RefSeq" id="WP_406583573.1">
    <property type="nucleotide sequence ID" value="NZ_JBJHQH010000035.1"/>
</dbReference>
<organism evidence="1 2">
    <name type="scientific">Bacillus salipaludis</name>
    <dbReference type="NCBI Taxonomy" id="2547811"/>
    <lineage>
        <taxon>Bacteria</taxon>
        <taxon>Bacillati</taxon>
        <taxon>Bacillota</taxon>
        <taxon>Bacilli</taxon>
        <taxon>Bacillales</taxon>
        <taxon>Bacillaceae</taxon>
        <taxon>Bacillus</taxon>
    </lineage>
</organism>
<dbReference type="Proteomes" id="UP001623041">
    <property type="component" value="Unassembled WGS sequence"/>
</dbReference>
<protein>
    <submittedName>
        <fullName evidence="1">Uncharacterized protein</fullName>
    </submittedName>
</protein>
<reference evidence="1 2" key="1">
    <citation type="submission" date="2024-11" db="EMBL/GenBank/DDBJ databases">
        <authorList>
            <person name="Lucas J.A."/>
        </authorList>
    </citation>
    <scope>NUCLEOTIDE SEQUENCE [LARGE SCALE GENOMIC DNA]</scope>
    <source>
        <strain evidence="1 2">Z 5.4</strain>
    </source>
</reference>